<evidence type="ECO:0000259" key="1">
    <source>
        <dbReference type="SMART" id="SM00198"/>
    </source>
</evidence>
<keyword evidence="3" id="KW-1185">Reference proteome</keyword>
<dbReference type="InterPro" id="IPR036691">
    <property type="entry name" value="Endo/exonu/phosph_ase_sf"/>
</dbReference>
<dbReference type="WBParaSite" id="HPBE_0001273801-mRNA-1">
    <property type="protein sequence ID" value="HPBE_0001273801-mRNA-1"/>
    <property type="gene ID" value="HPBE_0001273801"/>
</dbReference>
<feature type="domain" description="SCP" evidence="1">
    <location>
        <begin position="218"/>
        <end position="323"/>
    </location>
</feature>
<reference evidence="2 3" key="1">
    <citation type="submission" date="2018-11" db="EMBL/GenBank/DDBJ databases">
        <authorList>
            <consortium name="Pathogen Informatics"/>
        </authorList>
    </citation>
    <scope>NUCLEOTIDE SEQUENCE [LARGE SCALE GENOMIC DNA]</scope>
</reference>
<proteinExistence type="predicted"/>
<protein>
    <submittedName>
        <fullName evidence="4">SCP domain-containing protein</fullName>
    </submittedName>
</protein>
<name>A0A183FWD7_HELPZ</name>
<reference evidence="4" key="2">
    <citation type="submission" date="2019-09" db="UniProtKB">
        <authorList>
            <consortium name="WormBaseParasite"/>
        </authorList>
    </citation>
    <scope>IDENTIFICATION</scope>
</reference>
<accession>A0A183FWD7</accession>
<dbReference type="InterPro" id="IPR014044">
    <property type="entry name" value="CAP_dom"/>
</dbReference>
<evidence type="ECO:0000313" key="3">
    <source>
        <dbReference type="Proteomes" id="UP000050761"/>
    </source>
</evidence>
<dbReference type="Gene3D" id="3.40.33.10">
    <property type="entry name" value="CAP"/>
    <property type="match status" value="1"/>
</dbReference>
<dbReference type="SMART" id="SM00198">
    <property type="entry name" value="SCP"/>
    <property type="match status" value="1"/>
</dbReference>
<dbReference type="CDD" id="cd05380">
    <property type="entry name" value="CAP_euk"/>
    <property type="match status" value="1"/>
</dbReference>
<evidence type="ECO:0000313" key="2">
    <source>
        <dbReference type="EMBL" id="VDO93403.1"/>
    </source>
</evidence>
<organism evidence="3 4">
    <name type="scientific">Heligmosomoides polygyrus</name>
    <name type="common">Parasitic roundworm</name>
    <dbReference type="NCBI Taxonomy" id="6339"/>
    <lineage>
        <taxon>Eukaryota</taxon>
        <taxon>Metazoa</taxon>
        <taxon>Ecdysozoa</taxon>
        <taxon>Nematoda</taxon>
        <taxon>Chromadorea</taxon>
        <taxon>Rhabditida</taxon>
        <taxon>Rhabditina</taxon>
        <taxon>Rhabditomorpha</taxon>
        <taxon>Strongyloidea</taxon>
        <taxon>Heligmosomidae</taxon>
        <taxon>Heligmosomoides</taxon>
    </lineage>
</organism>
<dbReference type="EMBL" id="UZAH01027618">
    <property type="protein sequence ID" value="VDO93403.1"/>
    <property type="molecule type" value="Genomic_DNA"/>
</dbReference>
<dbReference type="SUPFAM" id="SSF55797">
    <property type="entry name" value="PR-1-like"/>
    <property type="match status" value="1"/>
</dbReference>
<dbReference type="Pfam" id="PF00188">
    <property type="entry name" value="CAP"/>
    <property type="match status" value="1"/>
</dbReference>
<dbReference type="Proteomes" id="UP000050761">
    <property type="component" value="Unassembled WGS sequence"/>
</dbReference>
<dbReference type="Gene3D" id="3.60.10.10">
    <property type="entry name" value="Endonuclease/exonuclease/phosphatase"/>
    <property type="match status" value="1"/>
</dbReference>
<dbReference type="InterPro" id="IPR035940">
    <property type="entry name" value="CAP_sf"/>
</dbReference>
<dbReference type="SUPFAM" id="SSF56219">
    <property type="entry name" value="DNase I-like"/>
    <property type="match status" value="1"/>
</dbReference>
<dbReference type="AlphaFoldDB" id="A0A183FWD7"/>
<evidence type="ECO:0000313" key="4">
    <source>
        <dbReference type="WBParaSite" id="HPBE_0001273801-mRNA-1"/>
    </source>
</evidence>
<accession>A0A3P8APF2</accession>
<sequence>MTICTYNARTLASEASVEDLMMQARKIKYDVIGLTETRTHHPLHAAYDFGEELFLGTCDSRGVGGVGVLVNTHLAMNIDSYESLTTRIGRLRLKRCGSVPALTDIALITPSISQAERMLADFDRVCGNVGLQMNLTKTIFMMLADFDRLRYGSFPWTQIRSELQLKGESVVIKNSHEHIGLDQAVAGTSYAAKATTPTTTTTTKPPSTACPSTEFSKEYRQTVLDVHNNLRMRPGWVENIQKVRGQPDVLSALKNALSTWKDEMYRYGLPSNVYTPKIKATYKLTRFTKMIWGTNQQIGCATHLCNGGFYTTVCLYRELYGFGMVSLASRTAILQNLFQRSKAI</sequence>
<gene>
    <name evidence="2" type="ORF">HPBE_LOCUS12739</name>
</gene>